<comment type="caution">
    <text evidence="1">The sequence shown here is derived from an EMBL/GenBank/DDBJ whole genome shotgun (WGS) entry which is preliminary data.</text>
</comment>
<proteinExistence type="predicted"/>
<dbReference type="InterPro" id="IPR010861">
    <property type="entry name" value="DUF1492"/>
</dbReference>
<dbReference type="Proteomes" id="UP000222913">
    <property type="component" value="Unassembled WGS sequence"/>
</dbReference>
<dbReference type="Pfam" id="PF07374">
    <property type="entry name" value="DUF1492"/>
    <property type="match status" value="1"/>
</dbReference>
<reference evidence="1 2" key="1">
    <citation type="submission" date="2017-10" db="EMBL/GenBank/DDBJ databases">
        <title>Whole-genome sequence of three Streptococcus macedonicus strains isolated from Italian cheeses of the Veneto region.</title>
        <authorList>
            <person name="Treu L."/>
            <person name="De Diego-Diaz B."/>
            <person name="Papadimitriou K."/>
            <person name="Tsakalidou E."/>
            <person name="Corich V."/>
            <person name="Giacomini A."/>
        </authorList>
    </citation>
    <scope>NUCLEOTIDE SEQUENCE [LARGE SCALE GENOMIC DNA]</scope>
    <source>
        <strain evidence="1 2">27MV</strain>
    </source>
</reference>
<accession>A0A2G3NRE0</accession>
<dbReference type="InterPro" id="IPR036388">
    <property type="entry name" value="WH-like_DNA-bd_sf"/>
</dbReference>
<dbReference type="EMBL" id="PEBM01000050">
    <property type="protein sequence ID" value="PHV56107.1"/>
    <property type="molecule type" value="Genomic_DNA"/>
</dbReference>
<evidence type="ECO:0000313" key="1">
    <source>
        <dbReference type="EMBL" id="PHV56107.1"/>
    </source>
</evidence>
<dbReference type="InterPro" id="IPR013324">
    <property type="entry name" value="RNA_pol_sigma_r3/r4-like"/>
</dbReference>
<dbReference type="Gene3D" id="1.10.10.10">
    <property type="entry name" value="Winged helix-like DNA-binding domain superfamily/Winged helix DNA-binding domain"/>
    <property type="match status" value="1"/>
</dbReference>
<gene>
    <name evidence="1" type="ORF">CS010_08830</name>
</gene>
<organism evidence="1 2">
    <name type="scientific">Streptococcus macedonicus</name>
    <name type="common">Streptococcus gallolyticus macedonicus</name>
    <dbReference type="NCBI Taxonomy" id="59310"/>
    <lineage>
        <taxon>Bacteria</taxon>
        <taxon>Bacillati</taxon>
        <taxon>Bacillota</taxon>
        <taxon>Bacilli</taxon>
        <taxon>Lactobacillales</taxon>
        <taxon>Streptococcaceae</taxon>
        <taxon>Streptococcus</taxon>
    </lineage>
</organism>
<evidence type="ECO:0000313" key="2">
    <source>
        <dbReference type="Proteomes" id="UP000222913"/>
    </source>
</evidence>
<name>A0A2G3NRE0_STRMC</name>
<dbReference type="SUPFAM" id="SSF88659">
    <property type="entry name" value="Sigma3 and sigma4 domains of RNA polymerase sigma factors"/>
    <property type="match status" value="1"/>
</dbReference>
<dbReference type="AlphaFoldDB" id="A0A2G3NRE0"/>
<protein>
    <submittedName>
        <fullName evidence="1">DUF1492 domain-containing protein</fullName>
    </submittedName>
</protein>
<sequence>MRGAFMDYKELDNKLKSIKKLDKEIKVVNLEIQYLDSGIFKQSTLTDTKVKASKTQDMADKYNSLLERKEKLSRRIDTLMAERDSVVSLIDDNLKAPDQRTILRLLYVIDMTVDDIADFLGVTVKTVFVHRRQALEQLAKQTTSLLG</sequence>